<organism evidence="6 7">
    <name type="scientific">Candidatus Ornithomonoglobus merdipullorum</name>
    <dbReference type="NCBI Taxonomy" id="2840895"/>
    <lineage>
        <taxon>Bacteria</taxon>
        <taxon>Bacillati</taxon>
        <taxon>Bacillota</taxon>
        <taxon>Clostridia</taxon>
        <taxon>Candidatus Ornithomonoglobus</taxon>
    </lineage>
</organism>
<feature type="chain" id="PRO_5038363378" evidence="4">
    <location>
        <begin position="24"/>
        <end position="537"/>
    </location>
</feature>
<sequence>MNKILKRVITVTLTAAMTVPVLSGCGEFLGNSVDSDTIKVMLSGEEPTGWDEVIARYNETGAQETGVKLDVEWVSQGSYKEKLNLRMIGSEKYDLVFDAPFNKLRTFAAYEMYVPLEDYIASGEYPNLTKAFSEDIVNANYYYGHLYGLPMMRTYGNGINCVYYRKDLAKKYNIGVDGQINSYEELQQFFEAILNGDEAKENLVPFGVSGSRGFYSLFAQDTVDQAKNHIVRMSLGGAFAHILLNEENTEVVDIVYEGEDLSRYSQFPEKYQDGQLLGLQRLETLREWNKYLERDSLNRKDAWAMLTGLRCAAMVDNLDTYEQKATEFAQAIPDGELGIFILEDDVRNMEPEARLTDLKGNNFICIPAWSDKIDKVLTFLDWLYADSDNHDLFELGIEGVNWEAVGDDKYEVLETDKEQYSFPGYVLTWNPNFVRFQASLPDDIYQYKKYDLEQSAYYESPLAGFTFDTTELQTETSVVSGIMSQTSTALEHGALDDPVAQLRATTAEALANGLDVIREEAIRQINEFLAQKTHRNK</sequence>
<dbReference type="EMBL" id="DVNB01000015">
    <property type="protein sequence ID" value="HIU56423.1"/>
    <property type="molecule type" value="Genomic_DNA"/>
</dbReference>
<evidence type="ECO:0000256" key="2">
    <source>
        <dbReference type="ARBA" id="ARBA00022448"/>
    </source>
</evidence>
<evidence type="ECO:0000313" key="6">
    <source>
        <dbReference type="EMBL" id="HIU56423.1"/>
    </source>
</evidence>
<keyword evidence="2" id="KW-0813">Transport</keyword>
<evidence type="ECO:0000256" key="3">
    <source>
        <dbReference type="ARBA" id="ARBA00022729"/>
    </source>
</evidence>
<dbReference type="InterPro" id="IPR022627">
    <property type="entry name" value="DUF3502"/>
</dbReference>
<evidence type="ECO:0000313" key="7">
    <source>
        <dbReference type="Proteomes" id="UP000824109"/>
    </source>
</evidence>
<dbReference type="Proteomes" id="UP000824109">
    <property type="component" value="Unassembled WGS sequence"/>
</dbReference>
<evidence type="ECO:0000256" key="1">
    <source>
        <dbReference type="ARBA" id="ARBA00008520"/>
    </source>
</evidence>
<dbReference type="PROSITE" id="PS51257">
    <property type="entry name" value="PROKAR_LIPOPROTEIN"/>
    <property type="match status" value="1"/>
</dbReference>
<evidence type="ECO:0000256" key="4">
    <source>
        <dbReference type="SAM" id="SignalP"/>
    </source>
</evidence>
<feature type="signal peptide" evidence="4">
    <location>
        <begin position="1"/>
        <end position="23"/>
    </location>
</feature>
<dbReference type="InterPro" id="IPR006059">
    <property type="entry name" value="SBP"/>
</dbReference>
<comment type="similarity">
    <text evidence="1">Belongs to the bacterial solute-binding protein 1 family.</text>
</comment>
<keyword evidence="3 4" id="KW-0732">Signal</keyword>
<dbReference type="SUPFAM" id="SSF53850">
    <property type="entry name" value="Periplasmic binding protein-like II"/>
    <property type="match status" value="1"/>
</dbReference>
<accession>A0A9D1SE93</accession>
<dbReference type="PANTHER" id="PTHR43649">
    <property type="entry name" value="ARABINOSE-BINDING PROTEIN-RELATED"/>
    <property type="match status" value="1"/>
</dbReference>
<dbReference type="Pfam" id="PF01547">
    <property type="entry name" value="SBP_bac_1"/>
    <property type="match status" value="1"/>
</dbReference>
<dbReference type="PANTHER" id="PTHR43649:SF34">
    <property type="entry name" value="ABC TRANSPORTER PERIPLASMIC-BINDING PROTEIN YCJN-RELATED"/>
    <property type="match status" value="1"/>
</dbReference>
<dbReference type="AlphaFoldDB" id="A0A9D1SE93"/>
<dbReference type="Gene3D" id="3.40.190.10">
    <property type="entry name" value="Periplasmic binding protein-like II"/>
    <property type="match status" value="2"/>
</dbReference>
<dbReference type="Pfam" id="PF12010">
    <property type="entry name" value="DUF3502"/>
    <property type="match status" value="1"/>
</dbReference>
<comment type="caution">
    <text evidence="6">The sequence shown here is derived from an EMBL/GenBank/DDBJ whole genome shotgun (WGS) entry which is preliminary data.</text>
</comment>
<name>A0A9D1SE93_9FIRM</name>
<dbReference type="InterPro" id="IPR050490">
    <property type="entry name" value="Bact_solute-bd_prot1"/>
</dbReference>
<protein>
    <submittedName>
        <fullName evidence="6">ABC transporter substrate-binding protein</fullName>
    </submittedName>
</protein>
<evidence type="ECO:0000259" key="5">
    <source>
        <dbReference type="Pfam" id="PF12010"/>
    </source>
</evidence>
<reference evidence="6" key="1">
    <citation type="submission" date="2020-10" db="EMBL/GenBank/DDBJ databases">
        <authorList>
            <person name="Gilroy R."/>
        </authorList>
    </citation>
    <scope>NUCLEOTIDE SEQUENCE</scope>
    <source>
        <strain evidence="6">USAMLcec3-3695</strain>
    </source>
</reference>
<feature type="domain" description="DUF3502" evidence="5">
    <location>
        <begin position="461"/>
        <end position="530"/>
    </location>
</feature>
<gene>
    <name evidence="6" type="ORF">IAA61_01255</name>
</gene>
<reference evidence="6" key="2">
    <citation type="journal article" date="2021" name="PeerJ">
        <title>Extensive microbial diversity within the chicken gut microbiome revealed by metagenomics and culture.</title>
        <authorList>
            <person name="Gilroy R."/>
            <person name="Ravi A."/>
            <person name="Getino M."/>
            <person name="Pursley I."/>
            <person name="Horton D.L."/>
            <person name="Alikhan N.F."/>
            <person name="Baker D."/>
            <person name="Gharbi K."/>
            <person name="Hall N."/>
            <person name="Watson M."/>
            <person name="Adriaenssens E.M."/>
            <person name="Foster-Nyarko E."/>
            <person name="Jarju S."/>
            <person name="Secka A."/>
            <person name="Antonio M."/>
            <person name="Oren A."/>
            <person name="Chaudhuri R.R."/>
            <person name="La Ragione R."/>
            <person name="Hildebrand F."/>
            <person name="Pallen M.J."/>
        </authorList>
    </citation>
    <scope>NUCLEOTIDE SEQUENCE</scope>
    <source>
        <strain evidence="6">USAMLcec3-3695</strain>
    </source>
</reference>
<proteinExistence type="inferred from homology"/>